<evidence type="ECO:0000256" key="2">
    <source>
        <dbReference type="ARBA" id="ARBA00022679"/>
    </source>
</evidence>
<keyword evidence="1" id="KW-0328">Glycosyltransferase</keyword>
<dbReference type="InterPro" id="IPR007184">
    <property type="entry name" value="Mannoside_phosphorylase"/>
</dbReference>
<reference evidence="4 5" key="1">
    <citation type="submission" date="2017-06" db="EMBL/GenBank/DDBJ databases">
        <authorList>
            <person name="Kim H.J."/>
            <person name="Triplett B.A."/>
        </authorList>
    </citation>
    <scope>NUCLEOTIDE SEQUENCE [LARGE SCALE GENOMIC DNA]</scope>
    <source>
        <strain evidence="4 5">CGMCC 4.1858</strain>
    </source>
</reference>
<dbReference type="Pfam" id="PF04041">
    <property type="entry name" value="Glyco_hydro_130"/>
    <property type="match status" value="1"/>
</dbReference>
<dbReference type="SUPFAM" id="SSF75005">
    <property type="entry name" value="Arabinanase/levansucrase/invertase"/>
    <property type="match status" value="1"/>
</dbReference>
<dbReference type="AlphaFoldDB" id="A0A239E0I0"/>
<dbReference type="InterPro" id="IPR023296">
    <property type="entry name" value="Glyco_hydro_beta-prop_sf"/>
</dbReference>
<sequence>MNDRTTGSTGSTTVPYRLTRIGVVMSPLAGEANEAEGVLNPASGRTPDGTLHLLPRLVAEGNVSRVGLAEVVLEDGVPTGVERRGVVLAPDAGWERGKNNAGVEDPRTTWIEALGLHVMSYVAYGPLGPKPALAVSKDLVTWERLGPIQFAYQADLDTDLNLFPNKDVVHFPEPVPGPDGTPCFAMLHRPMWDLGWFRPGEGVHLPAGVTDERPGIWISYVPVAEVEKDLSALARPRDHRLVALSEHPWEELKIGAGPAPIRVEEGWLLIHHGVSGTIDDPFAQQQKVSYAAGAMILDPQDPSRILARTDEPLMEPETEEERSGTVPNVVFPTAIEEIDGVRYVFYGMADAHIGVARLDRAE</sequence>
<organism evidence="4 5">
    <name type="scientific">Actinacidiphila glaucinigra</name>
    <dbReference type="NCBI Taxonomy" id="235986"/>
    <lineage>
        <taxon>Bacteria</taxon>
        <taxon>Bacillati</taxon>
        <taxon>Actinomycetota</taxon>
        <taxon>Actinomycetes</taxon>
        <taxon>Kitasatosporales</taxon>
        <taxon>Streptomycetaceae</taxon>
        <taxon>Actinacidiphila</taxon>
    </lineage>
</organism>
<dbReference type="EMBL" id="FZOF01000005">
    <property type="protein sequence ID" value="SNS37482.1"/>
    <property type="molecule type" value="Genomic_DNA"/>
</dbReference>
<dbReference type="PANTHER" id="PTHR34106:SF5">
    <property type="entry name" value="GLYCOSIDASE"/>
    <property type="match status" value="1"/>
</dbReference>
<evidence type="ECO:0000313" key="5">
    <source>
        <dbReference type="Proteomes" id="UP000198280"/>
    </source>
</evidence>
<proteinExistence type="inferred from homology"/>
<keyword evidence="4" id="KW-0378">Hydrolase</keyword>
<dbReference type="PANTHER" id="PTHR34106">
    <property type="entry name" value="GLYCOSIDASE"/>
    <property type="match status" value="1"/>
</dbReference>
<protein>
    <submittedName>
        <fullName evidence="4">Predicted glycosyl hydrolase, GH43/DUF377 family</fullName>
    </submittedName>
</protein>
<gene>
    <name evidence="4" type="ORF">SAMN05216252_105227</name>
</gene>
<dbReference type="GO" id="GO:0016757">
    <property type="term" value="F:glycosyltransferase activity"/>
    <property type="evidence" value="ECO:0007669"/>
    <property type="project" value="UniProtKB-KW"/>
</dbReference>
<evidence type="ECO:0000256" key="3">
    <source>
        <dbReference type="ARBA" id="ARBA00024356"/>
    </source>
</evidence>
<dbReference type="GO" id="GO:0016787">
    <property type="term" value="F:hydrolase activity"/>
    <property type="evidence" value="ECO:0007669"/>
    <property type="project" value="UniProtKB-KW"/>
</dbReference>
<keyword evidence="2" id="KW-0808">Transferase</keyword>
<keyword evidence="5" id="KW-1185">Reference proteome</keyword>
<dbReference type="Gene3D" id="2.115.10.20">
    <property type="entry name" value="Glycosyl hydrolase domain, family 43"/>
    <property type="match status" value="1"/>
</dbReference>
<comment type="similarity">
    <text evidence="3">Belongs to the glycosyl hydrolase 130 family.</text>
</comment>
<name>A0A239E0I0_9ACTN</name>
<evidence type="ECO:0000256" key="1">
    <source>
        <dbReference type="ARBA" id="ARBA00022676"/>
    </source>
</evidence>
<accession>A0A239E0I0</accession>
<dbReference type="Proteomes" id="UP000198280">
    <property type="component" value="Unassembled WGS sequence"/>
</dbReference>
<evidence type="ECO:0000313" key="4">
    <source>
        <dbReference type="EMBL" id="SNS37482.1"/>
    </source>
</evidence>